<dbReference type="Gramene" id="OB03G30610.1">
    <property type="protein sequence ID" value="OB03G30610.1"/>
    <property type="gene ID" value="OB03G30610"/>
</dbReference>
<feature type="region of interest" description="Disordered" evidence="1">
    <location>
        <begin position="47"/>
        <end position="95"/>
    </location>
</feature>
<sequence>MLTEFLTENPGEDHFSYFWPPLRLEMWLSSASCSILCVLLKIFTAPRRARRPPRSAEERRGGGPTARRASLKKAAAQLVGPPSPGGRRSRAAWPRAPAAGGKARWTTFFWASVFSLSLSEKAVLQDLDYGRVFVFLKGSLKKYYL</sequence>
<dbReference type="AlphaFoldDB" id="J3LPT5"/>
<keyword evidence="3" id="KW-1185">Reference proteome</keyword>
<organism evidence="2">
    <name type="scientific">Oryza brachyantha</name>
    <name type="common">malo sina</name>
    <dbReference type="NCBI Taxonomy" id="4533"/>
    <lineage>
        <taxon>Eukaryota</taxon>
        <taxon>Viridiplantae</taxon>
        <taxon>Streptophyta</taxon>
        <taxon>Embryophyta</taxon>
        <taxon>Tracheophyta</taxon>
        <taxon>Spermatophyta</taxon>
        <taxon>Magnoliopsida</taxon>
        <taxon>Liliopsida</taxon>
        <taxon>Poales</taxon>
        <taxon>Poaceae</taxon>
        <taxon>BOP clade</taxon>
        <taxon>Oryzoideae</taxon>
        <taxon>Oryzeae</taxon>
        <taxon>Oryzinae</taxon>
        <taxon>Oryza</taxon>
    </lineage>
</organism>
<name>J3LPT5_ORYBR</name>
<proteinExistence type="predicted"/>
<evidence type="ECO:0000256" key="1">
    <source>
        <dbReference type="SAM" id="MobiDB-lite"/>
    </source>
</evidence>
<evidence type="ECO:0000313" key="3">
    <source>
        <dbReference type="Proteomes" id="UP000006038"/>
    </source>
</evidence>
<protein>
    <submittedName>
        <fullName evidence="2">Uncharacterized protein</fullName>
    </submittedName>
</protein>
<dbReference type="EnsemblPlants" id="OB03G30610.1">
    <property type="protein sequence ID" value="OB03G30610.1"/>
    <property type="gene ID" value="OB03G30610"/>
</dbReference>
<dbReference type="Proteomes" id="UP000006038">
    <property type="component" value="Chromosome 3"/>
</dbReference>
<evidence type="ECO:0000313" key="2">
    <source>
        <dbReference type="EnsemblPlants" id="OB03G30610.1"/>
    </source>
</evidence>
<dbReference type="HOGENOM" id="CLU_1789901_0_0_1"/>
<accession>J3LPT5</accession>
<reference evidence="2" key="1">
    <citation type="journal article" date="2013" name="Nat. Commun.">
        <title>Whole-genome sequencing of Oryza brachyantha reveals mechanisms underlying Oryza genome evolution.</title>
        <authorList>
            <person name="Chen J."/>
            <person name="Huang Q."/>
            <person name="Gao D."/>
            <person name="Wang J."/>
            <person name="Lang Y."/>
            <person name="Liu T."/>
            <person name="Li B."/>
            <person name="Bai Z."/>
            <person name="Luis Goicoechea J."/>
            <person name="Liang C."/>
            <person name="Chen C."/>
            <person name="Zhang W."/>
            <person name="Sun S."/>
            <person name="Liao Y."/>
            <person name="Zhang X."/>
            <person name="Yang L."/>
            <person name="Song C."/>
            <person name="Wang M."/>
            <person name="Shi J."/>
            <person name="Liu G."/>
            <person name="Liu J."/>
            <person name="Zhou H."/>
            <person name="Zhou W."/>
            <person name="Yu Q."/>
            <person name="An N."/>
            <person name="Chen Y."/>
            <person name="Cai Q."/>
            <person name="Wang B."/>
            <person name="Liu B."/>
            <person name="Min J."/>
            <person name="Huang Y."/>
            <person name="Wu H."/>
            <person name="Li Z."/>
            <person name="Zhang Y."/>
            <person name="Yin Y."/>
            <person name="Song W."/>
            <person name="Jiang J."/>
            <person name="Jackson S.A."/>
            <person name="Wing R.A."/>
            <person name="Wang J."/>
            <person name="Chen M."/>
        </authorList>
    </citation>
    <scope>NUCLEOTIDE SEQUENCE [LARGE SCALE GENOMIC DNA]</scope>
    <source>
        <strain evidence="2">cv. IRGC 101232</strain>
    </source>
</reference>
<reference evidence="2" key="2">
    <citation type="submission" date="2013-04" db="UniProtKB">
        <authorList>
            <consortium name="EnsemblPlants"/>
        </authorList>
    </citation>
    <scope>IDENTIFICATION</scope>
</reference>